<dbReference type="Proteomes" id="UP000071561">
    <property type="component" value="Chromosome"/>
</dbReference>
<sequence>MSPNDLSLDYDGNNVCITVKSRVSMTHRFFLISSNLAFLGMAVLAVIFQMPAVAFAGILFLAFFLRHSLWKLYGREQLIINKRLLTYSHSCLFFKTHLQTRQAGKKITVIPYELYGQHTPKMVNVIFETCNVNNVPENVYEFSLPVQVEQAEMISYMLSLLYLNKVSFDFNKTRICLN</sequence>
<dbReference type="RefSeq" id="WP_068401824.1">
    <property type="nucleotide sequence ID" value="NZ_CP014504.1"/>
</dbReference>
<protein>
    <submittedName>
        <fullName evidence="2">Uncharacterized protein</fullName>
    </submittedName>
</protein>
<feature type="transmembrane region" description="Helical" evidence="1">
    <location>
        <begin position="54"/>
        <end position="73"/>
    </location>
</feature>
<dbReference type="PATRIC" id="fig|188932.3.peg.2784"/>
<accession>A0A127VDV2</accession>
<keyword evidence="3" id="KW-1185">Reference proteome</keyword>
<reference evidence="2 3" key="1">
    <citation type="submission" date="2016-03" db="EMBL/GenBank/DDBJ databases">
        <title>Complete genome sequence of Pedobacter cryoconitis PAMC 27485.</title>
        <authorList>
            <person name="Lee J."/>
            <person name="Kim O.-S."/>
        </authorList>
    </citation>
    <scope>NUCLEOTIDE SEQUENCE [LARGE SCALE GENOMIC DNA]</scope>
    <source>
        <strain evidence="2 3">PAMC 27485</strain>
    </source>
</reference>
<organism evidence="2 3">
    <name type="scientific">Pedobacter cryoconitis</name>
    <dbReference type="NCBI Taxonomy" id="188932"/>
    <lineage>
        <taxon>Bacteria</taxon>
        <taxon>Pseudomonadati</taxon>
        <taxon>Bacteroidota</taxon>
        <taxon>Sphingobacteriia</taxon>
        <taxon>Sphingobacteriales</taxon>
        <taxon>Sphingobacteriaceae</taxon>
        <taxon>Pedobacter</taxon>
    </lineage>
</organism>
<gene>
    <name evidence="2" type="ORF">AY601_2671</name>
</gene>
<evidence type="ECO:0000313" key="3">
    <source>
        <dbReference type="Proteomes" id="UP000071561"/>
    </source>
</evidence>
<keyword evidence="1" id="KW-0472">Membrane</keyword>
<keyword evidence="1" id="KW-0812">Transmembrane</keyword>
<dbReference type="AlphaFoldDB" id="A0A127VDV2"/>
<name>A0A127VDV2_9SPHI</name>
<keyword evidence="1" id="KW-1133">Transmembrane helix</keyword>
<dbReference type="OrthoDB" id="671726at2"/>
<proteinExistence type="predicted"/>
<evidence type="ECO:0000313" key="2">
    <source>
        <dbReference type="EMBL" id="AMP99556.1"/>
    </source>
</evidence>
<dbReference type="KEGG" id="pcm:AY601_2671"/>
<dbReference type="EMBL" id="CP014504">
    <property type="protein sequence ID" value="AMP99556.1"/>
    <property type="molecule type" value="Genomic_DNA"/>
</dbReference>
<evidence type="ECO:0000256" key="1">
    <source>
        <dbReference type="SAM" id="Phobius"/>
    </source>
</evidence>